<dbReference type="Pfam" id="PF01490">
    <property type="entry name" value="Aa_trans"/>
    <property type="match status" value="1"/>
</dbReference>
<evidence type="ECO:0000256" key="3">
    <source>
        <dbReference type="ARBA" id="ARBA00022989"/>
    </source>
</evidence>
<dbReference type="AlphaFoldDB" id="A0AAV8XPE4"/>
<evidence type="ECO:0000256" key="1">
    <source>
        <dbReference type="ARBA" id="ARBA00004141"/>
    </source>
</evidence>
<reference evidence="7" key="1">
    <citation type="journal article" date="2023" name="Insect Mol. Biol.">
        <title>Genome sequencing provides insights into the evolution of gene families encoding plant cell wall-degrading enzymes in longhorned beetles.</title>
        <authorList>
            <person name="Shin N.R."/>
            <person name="Okamura Y."/>
            <person name="Kirsch R."/>
            <person name="Pauchet Y."/>
        </authorList>
    </citation>
    <scope>NUCLEOTIDE SEQUENCE</scope>
    <source>
        <strain evidence="7">AMC_N1</strain>
    </source>
</reference>
<comment type="subcellular location">
    <subcellularLocation>
        <location evidence="1">Membrane</location>
        <topology evidence="1">Multi-pass membrane protein</topology>
    </subcellularLocation>
</comment>
<proteinExistence type="predicted"/>
<dbReference type="GO" id="GO:0015179">
    <property type="term" value="F:L-amino acid transmembrane transporter activity"/>
    <property type="evidence" value="ECO:0007669"/>
    <property type="project" value="TreeGrafter"/>
</dbReference>
<dbReference type="EMBL" id="JAPWTK010000401">
    <property type="protein sequence ID" value="KAJ8940925.1"/>
    <property type="molecule type" value="Genomic_DNA"/>
</dbReference>
<evidence type="ECO:0000256" key="2">
    <source>
        <dbReference type="ARBA" id="ARBA00022692"/>
    </source>
</evidence>
<keyword evidence="2 5" id="KW-0812">Transmembrane</keyword>
<evidence type="ECO:0000256" key="5">
    <source>
        <dbReference type="SAM" id="Phobius"/>
    </source>
</evidence>
<evidence type="ECO:0000256" key="4">
    <source>
        <dbReference type="ARBA" id="ARBA00023136"/>
    </source>
</evidence>
<accession>A0AAV8XPE4</accession>
<feature type="transmembrane region" description="Helical" evidence="5">
    <location>
        <begin position="53"/>
        <end position="76"/>
    </location>
</feature>
<dbReference type="InterPro" id="IPR013057">
    <property type="entry name" value="AA_transpt_TM"/>
</dbReference>
<keyword evidence="8" id="KW-1185">Reference proteome</keyword>
<dbReference type="PANTHER" id="PTHR22950">
    <property type="entry name" value="AMINO ACID TRANSPORTER"/>
    <property type="match status" value="1"/>
</dbReference>
<feature type="domain" description="Amino acid transporter transmembrane" evidence="6">
    <location>
        <begin position="1"/>
        <end position="112"/>
    </location>
</feature>
<evidence type="ECO:0000313" key="8">
    <source>
        <dbReference type="Proteomes" id="UP001162162"/>
    </source>
</evidence>
<feature type="transmembrane region" description="Helical" evidence="5">
    <location>
        <begin position="96"/>
        <end position="118"/>
    </location>
</feature>
<feature type="transmembrane region" description="Helical" evidence="5">
    <location>
        <begin position="12"/>
        <end position="33"/>
    </location>
</feature>
<gene>
    <name evidence="7" type="ORF">NQ318_015610</name>
</gene>
<organism evidence="7 8">
    <name type="scientific">Aromia moschata</name>
    <dbReference type="NCBI Taxonomy" id="1265417"/>
    <lineage>
        <taxon>Eukaryota</taxon>
        <taxon>Metazoa</taxon>
        <taxon>Ecdysozoa</taxon>
        <taxon>Arthropoda</taxon>
        <taxon>Hexapoda</taxon>
        <taxon>Insecta</taxon>
        <taxon>Pterygota</taxon>
        <taxon>Neoptera</taxon>
        <taxon>Endopterygota</taxon>
        <taxon>Coleoptera</taxon>
        <taxon>Polyphaga</taxon>
        <taxon>Cucujiformia</taxon>
        <taxon>Chrysomeloidea</taxon>
        <taxon>Cerambycidae</taxon>
        <taxon>Cerambycinae</taxon>
        <taxon>Callichromatini</taxon>
        <taxon>Aromia</taxon>
    </lineage>
</organism>
<comment type="caution">
    <text evidence="7">The sequence shown here is derived from an EMBL/GenBank/DDBJ whole genome shotgun (WGS) entry which is preliminary data.</text>
</comment>
<name>A0AAV8XPE4_9CUCU</name>
<dbReference type="Proteomes" id="UP001162162">
    <property type="component" value="Unassembled WGS sequence"/>
</dbReference>
<dbReference type="PANTHER" id="PTHR22950:SF349">
    <property type="entry name" value="AMINO ACID TRANSPORTER TRANSMEMBRANE DOMAIN-CONTAINING PROTEIN"/>
    <property type="match status" value="1"/>
</dbReference>
<evidence type="ECO:0000313" key="7">
    <source>
        <dbReference type="EMBL" id="KAJ8940925.1"/>
    </source>
</evidence>
<evidence type="ECO:0000259" key="6">
    <source>
        <dbReference type="Pfam" id="PF01490"/>
    </source>
</evidence>
<keyword evidence="4 5" id="KW-0472">Membrane</keyword>
<dbReference type="GO" id="GO:0005774">
    <property type="term" value="C:vacuolar membrane"/>
    <property type="evidence" value="ECO:0007669"/>
    <property type="project" value="TreeGrafter"/>
</dbReference>
<sequence>MKEPRKFGTTLGVLNVGMSIVAILYIIVGFLSYLKYGEKIEGSVTLNLPETEILAQAVKVIISMGILFTYALQFYIAADIIWPTIRDFLGPVKYPVFAELAFRSFLVLITYLSLKVIIYTGPNHWSIE</sequence>
<protein>
    <recommendedName>
        <fullName evidence="6">Amino acid transporter transmembrane domain-containing protein</fullName>
    </recommendedName>
</protein>
<keyword evidence="3 5" id="KW-1133">Transmembrane helix</keyword>